<protein>
    <submittedName>
        <fullName evidence="2">Uncharacterized protein</fullName>
    </submittedName>
</protein>
<reference evidence="2 3" key="1">
    <citation type="submission" date="2020-02" db="EMBL/GenBank/DDBJ databases">
        <title>Draft genome sequence of Haematococcus lacustris strain NIES-144.</title>
        <authorList>
            <person name="Morimoto D."/>
            <person name="Nakagawa S."/>
            <person name="Yoshida T."/>
            <person name="Sawayama S."/>
        </authorList>
    </citation>
    <scope>NUCLEOTIDE SEQUENCE [LARGE SCALE GENOMIC DNA]</scope>
    <source>
        <strain evidence="2 3">NIES-144</strain>
    </source>
</reference>
<sequence>MVPSGLGGKSATGVGAPAFVTSLQPSRDAGLAGQRRLMVNYGDVLLQAQGTAGYAISLLFLLFLVISIIWEVILGALAWLTSMWGASGLASQLWLSKQAAAVHQGPDHCRALHVVLSGHRAGKLTG</sequence>
<organism evidence="2 3">
    <name type="scientific">Haematococcus lacustris</name>
    <name type="common">Green alga</name>
    <name type="synonym">Haematococcus pluvialis</name>
    <dbReference type="NCBI Taxonomy" id="44745"/>
    <lineage>
        <taxon>Eukaryota</taxon>
        <taxon>Viridiplantae</taxon>
        <taxon>Chlorophyta</taxon>
        <taxon>core chlorophytes</taxon>
        <taxon>Chlorophyceae</taxon>
        <taxon>CS clade</taxon>
        <taxon>Chlamydomonadales</taxon>
        <taxon>Haematococcaceae</taxon>
        <taxon>Haematococcus</taxon>
    </lineage>
</organism>
<name>A0A699ZDV1_HAELA</name>
<gene>
    <name evidence="2" type="ORF">HaLaN_13974</name>
</gene>
<keyword evidence="1" id="KW-0472">Membrane</keyword>
<comment type="caution">
    <text evidence="2">The sequence shown here is derived from an EMBL/GenBank/DDBJ whole genome shotgun (WGS) entry which is preliminary data.</text>
</comment>
<accession>A0A699ZDV1</accession>
<evidence type="ECO:0000313" key="3">
    <source>
        <dbReference type="Proteomes" id="UP000485058"/>
    </source>
</evidence>
<dbReference type="Proteomes" id="UP000485058">
    <property type="component" value="Unassembled WGS sequence"/>
</dbReference>
<dbReference type="AlphaFoldDB" id="A0A699ZDV1"/>
<evidence type="ECO:0000256" key="1">
    <source>
        <dbReference type="SAM" id="Phobius"/>
    </source>
</evidence>
<dbReference type="EMBL" id="BLLF01001135">
    <property type="protein sequence ID" value="GFH17356.1"/>
    <property type="molecule type" value="Genomic_DNA"/>
</dbReference>
<keyword evidence="3" id="KW-1185">Reference proteome</keyword>
<evidence type="ECO:0000313" key="2">
    <source>
        <dbReference type="EMBL" id="GFH17356.1"/>
    </source>
</evidence>
<proteinExistence type="predicted"/>
<keyword evidence="1" id="KW-1133">Transmembrane helix</keyword>
<keyword evidence="1" id="KW-0812">Transmembrane</keyword>
<feature type="transmembrane region" description="Helical" evidence="1">
    <location>
        <begin position="54"/>
        <end position="80"/>
    </location>
</feature>